<reference evidence="5 6" key="1">
    <citation type="submission" date="2016-11" db="EMBL/GenBank/DDBJ databases">
        <authorList>
            <person name="Varghese N."/>
            <person name="Submissions S."/>
        </authorList>
    </citation>
    <scope>NUCLEOTIDE SEQUENCE [LARGE SCALE GENOMIC DNA]</scope>
    <source>
        <strain evidence="5 6">PA</strain>
    </source>
</reference>
<dbReference type="SUPFAM" id="SSF46689">
    <property type="entry name" value="Homeodomain-like"/>
    <property type="match status" value="2"/>
</dbReference>
<keyword evidence="3" id="KW-1133">Transmembrane helix</keyword>
<feature type="transmembrane region" description="Helical" evidence="3">
    <location>
        <begin position="97"/>
        <end position="115"/>
    </location>
</feature>
<dbReference type="Gene3D" id="3.40.50.880">
    <property type="match status" value="1"/>
</dbReference>
<name>A0ABY1IHM1_9ACTO</name>
<keyword evidence="5" id="KW-0238">DNA-binding</keyword>
<dbReference type="Gene3D" id="1.10.10.60">
    <property type="entry name" value="Homeodomain-like"/>
    <property type="match status" value="1"/>
</dbReference>
<dbReference type="InterPro" id="IPR018060">
    <property type="entry name" value="HTH_AraC"/>
</dbReference>
<dbReference type="Pfam" id="PF01965">
    <property type="entry name" value="DJ-1_PfpI"/>
    <property type="match status" value="1"/>
</dbReference>
<organism evidence="5 6">
    <name type="scientific">Actinomyces denticolens</name>
    <dbReference type="NCBI Taxonomy" id="52767"/>
    <lineage>
        <taxon>Bacteria</taxon>
        <taxon>Bacillati</taxon>
        <taxon>Actinomycetota</taxon>
        <taxon>Actinomycetes</taxon>
        <taxon>Actinomycetales</taxon>
        <taxon>Actinomycetaceae</taxon>
        <taxon>Actinomyces</taxon>
    </lineage>
</organism>
<dbReference type="InterPro" id="IPR029062">
    <property type="entry name" value="Class_I_gatase-like"/>
</dbReference>
<feature type="domain" description="HTH araC/xylS-type" evidence="4">
    <location>
        <begin position="211"/>
        <end position="309"/>
    </location>
</feature>
<gene>
    <name evidence="5" type="ORF">SAMN05216246_11413</name>
</gene>
<protein>
    <submittedName>
        <fullName evidence="5">Transcriptional regulator GlxA family, contains an amidase domain and an AraC-type DNA-binding HTH domain</fullName>
    </submittedName>
</protein>
<evidence type="ECO:0000313" key="6">
    <source>
        <dbReference type="Proteomes" id="UP000184390"/>
    </source>
</evidence>
<dbReference type="GO" id="GO:0003677">
    <property type="term" value="F:DNA binding"/>
    <property type="evidence" value="ECO:0007669"/>
    <property type="project" value="UniProtKB-KW"/>
</dbReference>
<dbReference type="SMART" id="SM00342">
    <property type="entry name" value="HTH_ARAC"/>
    <property type="match status" value="1"/>
</dbReference>
<dbReference type="PANTHER" id="PTHR43130:SF3">
    <property type="entry name" value="HTH-TYPE TRANSCRIPTIONAL REGULATOR RV1931C"/>
    <property type="match status" value="1"/>
</dbReference>
<dbReference type="Pfam" id="PF12833">
    <property type="entry name" value="HTH_18"/>
    <property type="match status" value="1"/>
</dbReference>
<dbReference type="RefSeq" id="WP_073454090.1">
    <property type="nucleotide sequence ID" value="NZ_BDIO01000006.1"/>
</dbReference>
<evidence type="ECO:0000259" key="4">
    <source>
        <dbReference type="PROSITE" id="PS01124"/>
    </source>
</evidence>
<dbReference type="InterPro" id="IPR002818">
    <property type="entry name" value="DJ-1/PfpI"/>
</dbReference>
<evidence type="ECO:0000256" key="3">
    <source>
        <dbReference type="SAM" id="Phobius"/>
    </source>
</evidence>
<sequence>MRIAIYAFDGVTMFHLAAPQMVFDTVTRLGLASWDCLLIADRPGQVRTAEGWSLGGLAGCEEAASADALVMPSWFDDGRPNPPEVTRMLVEARERGAIILGLCLGAIPVAAAGLLDGRTAVTHWRALPALRRGLPAVDLDEAALYIDHGDVLTSAGTAASLDACLHLVRRLLGARSANAVARQLVMAPHRDGGQAQFIERPLPAAGEDGVGRAMAWALDHLSEGLSVEGLAVAACMSPRSLSRAFRARTGSTPAAWVREQRLQEAQRLLESTDASIDEVARASGLGSPVTMRQLFARALGTTPSAYRRRFRG</sequence>
<dbReference type="EMBL" id="FQYL01000014">
    <property type="protein sequence ID" value="SHJ18746.1"/>
    <property type="molecule type" value="Genomic_DNA"/>
</dbReference>
<dbReference type="SUPFAM" id="SSF52317">
    <property type="entry name" value="Class I glutamine amidotransferase-like"/>
    <property type="match status" value="1"/>
</dbReference>
<keyword evidence="3" id="KW-0812">Transmembrane</keyword>
<evidence type="ECO:0000256" key="2">
    <source>
        <dbReference type="ARBA" id="ARBA00023163"/>
    </source>
</evidence>
<comment type="caution">
    <text evidence="5">The sequence shown here is derived from an EMBL/GenBank/DDBJ whole genome shotgun (WGS) entry which is preliminary data.</text>
</comment>
<dbReference type="InterPro" id="IPR009057">
    <property type="entry name" value="Homeodomain-like_sf"/>
</dbReference>
<keyword evidence="6" id="KW-1185">Reference proteome</keyword>
<keyword evidence="1" id="KW-0805">Transcription regulation</keyword>
<evidence type="ECO:0000313" key="5">
    <source>
        <dbReference type="EMBL" id="SHJ18746.1"/>
    </source>
</evidence>
<dbReference type="PROSITE" id="PS01124">
    <property type="entry name" value="HTH_ARAC_FAMILY_2"/>
    <property type="match status" value="1"/>
</dbReference>
<dbReference type="PANTHER" id="PTHR43130">
    <property type="entry name" value="ARAC-FAMILY TRANSCRIPTIONAL REGULATOR"/>
    <property type="match status" value="1"/>
</dbReference>
<accession>A0ABY1IHM1</accession>
<keyword evidence="2" id="KW-0804">Transcription</keyword>
<dbReference type="CDD" id="cd03137">
    <property type="entry name" value="GATase1_AraC_1"/>
    <property type="match status" value="1"/>
</dbReference>
<dbReference type="InterPro" id="IPR052158">
    <property type="entry name" value="INH-QAR"/>
</dbReference>
<dbReference type="Proteomes" id="UP000184390">
    <property type="component" value="Unassembled WGS sequence"/>
</dbReference>
<keyword evidence="3" id="KW-0472">Membrane</keyword>
<evidence type="ECO:0000256" key="1">
    <source>
        <dbReference type="ARBA" id="ARBA00023015"/>
    </source>
</evidence>
<proteinExistence type="predicted"/>